<name>A0ABQ9ZQP5_9CRUS</name>
<comment type="caution">
    <text evidence="1">The sequence shown here is derived from an EMBL/GenBank/DDBJ whole genome shotgun (WGS) entry which is preliminary data.</text>
</comment>
<dbReference type="Proteomes" id="UP001234178">
    <property type="component" value="Unassembled WGS sequence"/>
</dbReference>
<proteinExistence type="predicted"/>
<reference evidence="1 2" key="1">
    <citation type="journal article" date="2023" name="Nucleic Acids Res.">
        <title>The hologenome of Daphnia magna reveals possible DNA methylation and microbiome-mediated evolution of the host genome.</title>
        <authorList>
            <person name="Chaturvedi A."/>
            <person name="Li X."/>
            <person name="Dhandapani V."/>
            <person name="Marshall H."/>
            <person name="Kissane S."/>
            <person name="Cuenca-Cambronero M."/>
            <person name="Asole G."/>
            <person name="Calvet F."/>
            <person name="Ruiz-Romero M."/>
            <person name="Marangio P."/>
            <person name="Guigo R."/>
            <person name="Rago D."/>
            <person name="Mirbahai L."/>
            <person name="Eastwood N."/>
            <person name="Colbourne J.K."/>
            <person name="Zhou J."/>
            <person name="Mallon E."/>
            <person name="Orsini L."/>
        </authorList>
    </citation>
    <scope>NUCLEOTIDE SEQUENCE [LARGE SCALE GENOMIC DNA]</scope>
    <source>
        <strain evidence="1">LRV0_1</strain>
    </source>
</reference>
<gene>
    <name evidence="1" type="ORF">OUZ56_030238</name>
</gene>
<sequence length="80" mass="9140">MEARPCFATLLSFDLDVFNSSLVCSICRVKLINYLNESSQRGRRRLYIRIAFNAHSSLEDRDNCLAFSSANTFCLQAEKV</sequence>
<accession>A0ABQ9ZQP5</accession>
<evidence type="ECO:0000313" key="1">
    <source>
        <dbReference type="EMBL" id="KAK4015255.1"/>
    </source>
</evidence>
<protein>
    <submittedName>
        <fullName evidence="1">Uncharacterized protein</fullName>
    </submittedName>
</protein>
<dbReference type="EMBL" id="JAOYFB010000005">
    <property type="protein sequence ID" value="KAK4015255.1"/>
    <property type="molecule type" value="Genomic_DNA"/>
</dbReference>
<organism evidence="1 2">
    <name type="scientific">Daphnia magna</name>
    <dbReference type="NCBI Taxonomy" id="35525"/>
    <lineage>
        <taxon>Eukaryota</taxon>
        <taxon>Metazoa</taxon>
        <taxon>Ecdysozoa</taxon>
        <taxon>Arthropoda</taxon>
        <taxon>Crustacea</taxon>
        <taxon>Branchiopoda</taxon>
        <taxon>Diplostraca</taxon>
        <taxon>Cladocera</taxon>
        <taxon>Anomopoda</taxon>
        <taxon>Daphniidae</taxon>
        <taxon>Daphnia</taxon>
    </lineage>
</organism>
<evidence type="ECO:0000313" key="2">
    <source>
        <dbReference type="Proteomes" id="UP001234178"/>
    </source>
</evidence>
<keyword evidence="2" id="KW-1185">Reference proteome</keyword>